<accession>A0A2G5U1L4</accession>
<dbReference type="AlphaFoldDB" id="A0A2G5U1L4"/>
<proteinExistence type="predicted"/>
<name>A0A2G5U1L4_9PELO</name>
<reference evidence="2" key="1">
    <citation type="submission" date="2017-10" db="EMBL/GenBank/DDBJ databases">
        <title>Rapid genome shrinkage in a self-fertile nematode reveals novel sperm competition proteins.</title>
        <authorList>
            <person name="Yin D."/>
            <person name="Schwarz E.M."/>
            <person name="Thomas C.G."/>
            <person name="Felde R.L."/>
            <person name="Korf I.F."/>
            <person name="Cutter A.D."/>
            <person name="Schartner C.M."/>
            <person name="Ralston E.J."/>
            <person name="Meyer B.J."/>
            <person name="Haag E.S."/>
        </authorList>
    </citation>
    <scope>NUCLEOTIDE SEQUENCE [LARGE SCALE GENOMIC DNA]</scope>
    <source>
        <strain evidence="2">JU1422</strain>
    </source>
</reference>
<evidence type="ECO:0000313" key="2">
    <source>
        <dbReference type="Proteomes" id="UP000230233"/>
    </source>
</evidence>
<dbReference type="PANTHER" id="PTHR21503:SF8">
    <property type="entry name" value="F-BOX ASSOCIATED DOMAIN-CONTAINING PROTEIN-RELATED"/>
    <property type="match status" value="1"/>
</dbReference>
<dbReference type="PANTHER" id="PTHR21503">
    <property type="entry name" value="F-BOX-CONTAINING HYPOTHETICAL PROTEIN C.ELEGANS"/>
    <property type="match status" value="1"/>
</dbReference>
<dbReference type="Proteomes" id="UP000230233">
    <property type="component" value="Chromosome IV"/>
</dbReference>
<protein>
    <recommendedName>
        <fullName evidence="3">F-box associated domain-containing protein</fullName>
    </recommendedName>
</protein>
<dbReference type="OrthoDB" id="10577441at2759"/>
<organism evidence="1 2">
    <name type="scientific">Caenorhabditis nigoni</name>
    <dbReference type="NCBI Taxonomy" id="1611254"/>
    <lineage>
        <taxon>Eukaryota</taxon>
        <taxon>Metazoa</taxon>
        <taxon>Ecdysozoa</taxon>
        <taxon>Nematoda</taxon>
        <taxon>Chromadorea</taxon>
        <taxon>Rhabditida</taxon>
        <taxon>Rhabditina</taxon>
        <taxon>Rhabditomorpha</taxon>
        <taxon>Rhabditoidea</taxon>
        <taxon>Rhabditidae</taxon>
        <taxon>Peloderinae</taxon>
        <taxon>Caenorhabditis</taxon>
    </lineage>
</organism>
<gene>
    <name evidence="1" type="primary">Cnig_chr_IV.g13358</name>
    <name evidence="1" type="ORF">B9Z55_013358</name>
</gene>
<evidence type="ECO:0008006" key="3">
    <source>
        <dbReference type="Google" id="ProtNLM"/>
    </source>
</evidence>
<keyword evidence="2" id="KW-1185">Reference proteome</keyword>
<sequence length="120" mass="14302">MRCKRCEIPTLIGFLKKWKSGEAFRKLEHLMITVSWQEFDQIMIQNIIGVKYIDAKKQPPTHTLPREFNWDGFRETIPITSHSYVVRESDNRVASIRIEEKVLSFGVWDKTEEEFLRMVK</sequence>
<evidence type="ECO:0000313" key="1">
    <source>
        <dbReference type="EMBL" id="PIC33343.1"/>
    </source>
</evidence>
<comment type="caution">
    <text evidence="1">The sequence shown here is derived from an EMBL/GenBank/DDBJ whole genome shotgun (WGS) entry which is preliminary data.</text>
</comment>
<dbReference type="EMBL" id="PDUG01000004">
    <property type="protein sequence ID" value="PIC33343.1"/>
    <property type="molecule type" value="Genomic_DNA"/>
</dbReference>